<dbReference type="Proteomes" id="UP000318080">
    <property type="component" value="Unassembled WGS sequence"/>
</dbReference>
<evidence type="ECO:0000313" key="5">
    <source>
        <dbReference type="EMBL" id="TQE43961.1"/>
    </source>
</evidence>
<dbReference type="Gene3D" id="2.40.30.10">
    <property type="entry name" value="Translation factors"/>
    <property type="match status" value="1"/>
</dbReference>
<dbReference type="InterPro" id="IPR017938">
    <property type="entry name" value="Riboflavin_synthase-like_b-brl"/>
</dbReference>
<dbReference type="PROSITE" id="PS51384">
    <property type="entry name" value="FAD_FR"/>
    <property type="match status" value="1"/>
</dbReference>
<keyword evidence="2" id="KW-0408">Iron</keyword>
<dbReference type="AlphaFoldDB" id="A0A540R892"/>
<dbReference type="SUPFAM" id="SSF63380">
    <property type="entry name" value="Riboflavin synthase domain-like"/>
    <property type="match status" value="1"/>
</dbReference>
<dbReference type="GO" id="GO:0019825">
    <property type="term" value="F:oxygen binding"/>
    <property type="evidence" value="ECO:0007669"/>
    <property type="project" value="InterPro"/>
</dbReference>
<keyword evidence="2" id="KW-0479">Metal-binding</keyword>
<dbReference type="GO" id="GO:0020037">
    <property type="term" value="F:heme binding"/>
    <property type="evidence" value="ECO:0007669"/>
    <property type="project" value="InterPro"/>
</dbReference>
<dbReference type="GO" id="GO:0016491">
    <property type="term" value="F:oxidoreductase activity"/>
    <property type="evidence" value="ECO:0007669"/>
    <property type="project" value="InterPro"/>
</dbReference>
<dbReference type="SUPFAM" id="SSF52343">
    <property type="entry name" value="Ferredoxin reductase-like, C-terminal NADP-linked domain"/>
    <property type="match status" value="1"/>
</dbReference>
<dbReference type="Gene3D" id="1.10.490.10">
    <property type="entry name" value="Globins"/>
    <property type="match status" value="1"/>
</dbReference>
<keyword evidence="6" id="KW-1185">Reference proteome</keyword>
<dbReference type="RefSeq" id="WP_141628660.1">
    <property type="nucleotide sequence ID" value="NZ_VHIR01000004.1"/>
</dbReference>
<name>A0A540R892_9CORY</name>
<sequence>MQHLADLILENPSAFRDRVHEDFYTRILEARQIFGFRMAETHVDMAPALAWYLQHCSEDGVPNAQARERIAFLGRDHRRHGFPPAAFAAFSQSLMAGLKPFELSDAASRAAQRAFTELAALLSGAAEEADLAGTPPAHQAQVVDVVRPNRELALVRLESAMPIDFAPGQYFPVTSKFLPGTWRHLTPAAPSTSTGQLEFHVRGVGDASRTLAHAQVGDTWTLGAPRGEFAHTLGDGEYPVFLCFGAGWAAVRTWLLAQVEAATETPADIECSLYSVAPSPGHHYDTTVLDNLATLNPDMRVHLLVDAAEDPLLLGAPEPDVYCEPTNDPVMTMLSREDAHGSRFILVGPEVRVTDAAAKLRAAGITAVEGHPWGRTSHSF</sequence>
<organism evidence="5 6">
    <name type="scientific">Corynebacterium phoceense</name>
    <dbReference type="NCBI Taxonomy" id="1686286"/>
    <lineage>
        <taxon>Bacteria</taxon>
        <taxon>Bacillati</taxon>
        <taxon>Actinomycetota</taxon>
        <taxon>Actinomycetes</taxon>
        <taxon>Mycobacteriales</taxon>
        <taxon>Corynebacteriaceae</taxon>
        <taxon>Corynebacterium</taxon>
    </lineage>
</organism>
<evidence type="ECO:0000256" key="1">
    <source>
        <dbReference type="ARBA" id="ARBA00001974"/>
    </source>
</evidence>
<evidence type="ECO:0000256" key="3">
    <source>
        <dbReference type="ARBA" id="ARBA00023014"/>
    </source>
</evidence>
<dbReference type="PANTHER" id="PTHR47354">
    <property type="entry name" value="NADH OXIDOREDUCTASE HCR"/>
    <property type="match status" value="1"/>
</dbReference>
<comment type="cofactor">
    <cofactor evidence="1">
        <name>FAD</name>
        <dbReference type="ChEBI" id="CHEBI:57692"/>
    </cofactor>
</comment>
<dbReference type="STRING" id="1686286.GCA_900092335_00194"/>
<evidence type="ECO:0000256" key="2">
    <source>
        <dbReference type="ARBA" id="ARBA00022714"/>
    </source>
</evidence>
<dbReference type="InterPro" id="IPR050415">
    <property type="entry name" value="MRET"/>
</dbReference>
<keyword evidence="2" id="KW-0001">2Fe-2S</keyword>
<dbReference type="Pfam" id="PF00970">
    <property type="entry name" value="FAD_binding_6"/>
    <property type="match status" value="1"/>
</dbReference>
<dbReference type="GO" id="GO:0051537">
    <property type="term" value="F:2 iron, 2 sulfur cluster binding"/>
    <property type="evidence" value="ECO:0007669"/>
    <property type="project" value="UniProtKB-KW"/>
</dbReference>
<dbReference type="InterPro" id="IPR008333">
    <property type="entry name" value="Cbr1-like_FAD-bd_dom"/>
</dbReference>
<gene>
    <name evidence="5" type="ORF">EJK80_03815</name>
</gene>
<keyword evidence="3" id="KW-0411">Iron-sulfur</keyword>
<proteinExistence type="predicted"/>
<evidence type="ECO:0000313" key="6">
    <source>
        <dbReference type="Proteomes" id="UP000318080"/>
    </source>
</evidence>
<dbReference type="EMBL" id="VHIR01000004">
    <property type="protein sequence ID" value="TQE43961.1"/>
    <property type="molecule type" value="Genomic_DNA"/>
</dbReference>
<dbReference type="InterPro" id="IPR017927">
    <property type="entry name" value="FAD-bd_FR_type"/>
</dbReference>
<dbReference type="InterPro" id="IPR012292">
    <property type="entry name" value="Globin/Proto"/>
</dbReference>
<dbReference type="InterPro" id="IPR039261">
    <property type="entry name" value="FNR_nucleotide-bd"/>
</dbReference>
<dbReference type="PANTHER" id="PTHR47354:SF5">
    <property type="entry name" value="PROTEIN RFBI"/>
    <property type="match status" value="1"/>
</dbReference>
<reference evidence="5 6" key="1">
    <citation type="submission" date="2019-06" db="EMBL/GenBank/DDBJ databases">
        <title>Draft genome of C. phoceense Strain 272.</title>
        <authorList>
            <person name="Pacheco L.G.C."/>
            <person name="Barberis C.M."/>
            <person name="Almuzara M.N."/>
            <person name="Traglia G.M."/>
            <person name="Santos C.S."/>
            <person name="Rocha D.J.P.G."/>
            <person name="Aguiar E.R.G.R."/>
            <person name="Vay C.A."/>
        </authorList>
    </citation>
    <scope>NUCLEOTIDE SEQUENCE [LARGE SCALE GENOMIC DNA]</scope>
    <source>
        <strain evidence="5 6">272</strain>
    </source>
</reference>
<accession>A0A540R892</accession>
<feature type="domain" description="FAD-binding FR-type" evidence="4">
    <location>
        <begin position="135"/>
        <end position="232"/>
    </location>
</feature>
<comment type="caution">
    <text evidence="5">The sequence shown here is derived from an EMBL/GenBank/DDBJ whole genome shotgun (WGS) entry which is preliminary data.</text>
</comment>
<protein>
    <submittedName>
        <fullName evidence="5">2-polyprenylphenol hydroxylase</fullName>
    </submittedName>
</protein>
<evidence type="ECO:0000259" key="4">
    <source>
        <dbReference type="PROSITE" id="PS51384"/>
    </source>
</evidence>